<feature type="chain" id="PRO_5046622771" description="Secreted protein" evidence="1">
    <location>
        <begin position="19"/>
        <end position="111"/>
    </location>
</feature>
<dbReference type="RefSeq" id="WP_221558609.1">
    <property type="nucleotide sequence ID" value="NZ_JAIGNO010000007.1"/>
</dbReference>
<accession>A0ABS7J8G2</accession>
<evidence type="ECO:0008006" key="4">
    <source>
        <dbReference type="Google" id="ProtNLM"/>
    </source>
</evidence>
<feature type="signal peptide" evidence="1">
    <location>
        <begin position="1"/>
        <end position="18"/>
    </location>
</feature>
<proteinExistence type="predicted"/>
<evidence type="ECO:0000313" key="2">
    <source>
        <dbReference type="EMBL" id="MBX7483228.1"/>
    </source>
</evidence>
<protein>
    <recommendedName>
        <fullName evidence="4">Secreted protein</fullName>
    </recommendedName>
</protein>
<dbReference type="EMBL" id="JAIGNO010000007">
    <property type="protein sequence ID" value="MBX7483228.1"/>
    <property type="molecule type" value="Genomic_DNA"/>
</dbReference>
<reference evidence="2 3" key="1">
    <citation type="submission" date="2021-08" db="EMBL/GenBank/DDBJ databases">
        <title>Comparative Genomics Analysis of the Genus Qipengyuania Reveals Extensive Genetic Diversity and Metabolic Versatility, Including the Description of Fifteen Novel Species.</title>
        <authorList>
            <person name="Liu Y."/>
        </authorList>
    </citation>
    <scope>NUCLEOTIDE SEQUENCE [LARGE SCALE GENOMIC DNA]</scope>
    <source>
        <strain evidence="2 3">6D47A</strain>
    </source>
</reference>
<keyword evidence="1" id="KW-0732">Signal</keyword>
<dbReference type="Proteomes" id="UP000755104">
    <property type="component" value="Unassembled WGS sequence"/>
</dbReference>
<evidence type="ECO:0000256" key="1">
    <source>
        <dbReference type="SAM" id="SignalP"/>
    </source>
</evidence>
<keyword evidence="3" id="KW-1185">Reference proteome</keyword>
<organism evidence="2 3">
    <name type="scientific">Qipengyuania qiaonensis</name>
    <dbReference type="NCBI Taxonomy" id="2867240"/>
    <lineage>
        <taxon>Bacteria</taxon>
        <taxon>Pseudomonadati</taxon>
        <taxon>Pseudomonadota</taxon>
        <taxon>Alphaproteobacteria</taxon>
        <taxon>Sphingomonadales</taxon>
        <taxon>Erythrobacteraceae</taxon>
        <taxon>Qipengyuania</taxon>
    </lineage>
</organism>
<name>A0ABS7J8G2_9SPHN</name>
<comment type="caution">
    <text evidence="2">The sequence shown here is derived from an EMBL/GenBank/DDBJ whole genome shotgun (WGS) entry which is preliminary data.</text>
</comment>
<gene>
    <name evidence="2" type="ORF">K3174_11870</name>
</gene>
<evidence type="ECO:0000313" key="3">
    <source>
        <dbReference type="Proteomes" id="UP000755104"/>
    </source>
</evidence>
<sequence length="111" mass="12099">MKLPNTALAIVVSMALPAALTAQDAAEQQQQEPVVGSIYSEAASSTHVASKEEITAGSNKEKVICRRDKVIGSRVKAERVCKTAKEWEWEKKANREMVERGQNQRTTSVGG</sequence>